<dbReference type="Proteomes" id="UP001500418">
    <property type="component" value="Unassembled WGS sequence"/>
</dbReference>
<dbReference type="EMBL" id="BAAAID010000111">
    <property type="protein sequence ID" value="GAA0958636.1"/>
    <property type="molecule type" value="Genomic_DNA"/>
</dbReference>
<comment type="caution">
    <text evidence="1">The sequence shown here is derived from an EMBL/GenBank/DDBJ whole genome shotgun (WGS) entry which is preliminary data.</text>
</comment>
<organism evidence="1 2">
    <name type="scientific">Streptomyces rhizosphaericus</name>
    <dbReference type="NCBI Taxonomy" id="114699"/>
    <lineage>
        <taxon>Bacteria</taxon>
        <taxon>Bacillati</taxon>
        <taxon>Actinomycetota</taxon>
        <taxon>Actinomycetes</taxon>
        <taxon>Kitasatosporales</taxon>
        <taxon>Streptomycetaceae</taxon>
        <taxon>Streptomyces</taxon>
        <taxon>Streptomyces violaceusniger group</taxon>
    </lineage>
</organism>
<keyword evidence="2" id="KW-1185">Reference proteome</keyword>
<evidence type="ECO:0000313" key="1">
    <source>
        <dbReference type="EMBL" id="GAA0958636.1"/>
    </source>
</evidence>
<sequence>MADVGGHGQGISSARATAVVRKASDFSAFDLKFRGQKGSWVTPDVDHDPVSFSLG</sequence>
<protein>
    <submittedName>
        <fullName evidence="1">Uncharacterized protein</fullName>
    </submittedName>
</protein>
<name>A0ABN1RJX8_9ACTN</name>
<proteinExistence type="predicted"/>
<evidence type="ECO:0000313" key="2">
    <source>
        <dbReference type="Proteomes" id="UP001500418"/>
    </source>
</evidence>
<gene>
    <name evidence="1" type="ORF">GCM10009575_090460</name>
</gene>
<reference evidence="1 2" key="1">
    <citation type="journal article" date="2019" name="Int. J. Syst. Evol. Microbiol.">
        <title>The Global Catalogue of Microorganisms (GCM) 10K type strain sequencing project: providing services to taxonomists for standard genome sequencing and annotation.</title>
        <authorList>
            <consortium name="The Broad Institute Genomics Platform"/>
            <consortium name="The Broad Institute Genome Sequencing Center for Infectious Disease"/>
            <person name="Wu L."/>
            <person name="Ma J."/>
        </authorList>
    </citation>
    <scope>NUCLEOTIDE SEQUENCE [LARGE SCALE GENOMIC DNA]</scope>
    <source>
        <strain evidence="1 2">JCM 11444</strain>
    </source>
</reference>
<accession>A0ABN1RJX8</accession>